<keyword evidence="2 4" id="KW-0808">Transferase</keyword>
<dbReference type="SUPFAM" id="SSF56104">
    <property type="entry name" value="SAICAR synthase-like"/>
    <property type="match status" value="1"/>
</dbReference>
<dbReference type="EC" id="2.7.-.-" evidence="4"/>
<keyword evidence="7" id="KW-1185">Reference proteome</keyword>
<comment type="caution">
    <text evidence="6">The sequence shown here is derived from an EMBL/GenBank/DDBJ whole genome shotgun (WGS) entry which is preliminary data.</text>
</comment>
<protein>
    <recommendedName>
        <fullName evidence="4">Kinase</fullName>
        <ecNumber evidence="4">2.7.-.-</ecNumber>
    </recommendedName>
</protein>
<organism evidence="6 7">
    <name type="scientific">Apiospora saccharicola</name>
    <dbReference type="NCBI Taxonomy" id="335842"/>
    <lineage>
        <taxon>Eukaryota</taxon>
        <taxon>Fungi</taxon>
        <taxon>Dikarya</taxon>
        <taxon>Ascomycota</taxon>
        <taxon>Pezizomycotina</taxon>
        <taxon>Sordariomycetes</taxon>
        <taxon>Xylariomycetidae</taxon>
        <taxon>Amphisphaeriales</taxon>
        <taxon>Apiosporaceae</taxon>
        <taxon>Apiospora</taxon>
    </lineage>
</organism>
<evidence type="ECO:0000256" key="1">
    <source>
        <dbReference type="ARBA" id="ARBA00007374"/>
    </source>
</evidence>
<dbReference type="PANTHER" id="PTHR12400">
    <property type="entry name" value="INOSITOL POLYPHOSPHATE KINASE"/>
    <property type="match status" value="1"/>
</dbReference>
<evidence type="ECO:0000256" key="2">
    <source>
        <dbReference type="ARBA" id="ARBA00022679"/>
    </source>
</evidence>
<dbReference type="EMBL" id="JAQQWM010000006">
    <property type="protein sequence ID" value="KAK8059127.1"/>
    <property type="molecule type" value="Genomic_DNA"/>
</dbReference>
<proteinExistence type="inferred from homology"/>
<dbReference type="Proteomes" id="UP001446871">
    <property type="component" value="Unassembled WGS sequence"/>
</dbReference>
<keyword evidence="3 4" id="KW-0418">Kinase</keyword>
<dbReference type="InterPro" id="IPR005522">
    <property type="entry name" value="IPK"/>
</dbReference>
<sequence length="424" mass="46915">MSAGSPKKLSTSATFPAPKRGLSRERDIPKQSELVDYNYAVAGHAGTLCDADGELFIKPCTAPEINFYESAHALHPDFAEWMPLYLGSLALTENTTDEMIHAAIPGIVEHADIPTPIKAEIRSHLHLDERPIPPALLQRSATMGAAPWSRKIMTDRAVVLENASFGYKKPNIMDAKLGLRLWADDAPPEKQARFNEIAEETTHKNNGFRVAGMRVYKGSENPADLDEEGYRIYDKWWGRKTVNDNNLLSSLKQFIFNEPAGIDEELGKLVAGIFAADLDKVEKVLRKHESRMYSASLLFVFEGDGPTLRAGIDEMLRSSQASVNGGIRVDSGIGMDEVGSNTVYVTLDEADGGESGGDESDDSEEYSSFPHVYSLKLIDFAHAKFVPGEGPDENILMGVKSLRELFEAMQGDKKQEHKREDKKR</sequence>
<dbReference type="Gene3D" id="3.30.470.160">
    <property type="entry name" value="Inositol polyphosphate kinase"/>
    <property type="match status" value="1"/>
</dbReference>
<dbReference type="InterPro" id="IPR038286">
    <property type="entry name" value="IPK_sf"/>
</dbReference>
<comment type="similarity">
    <text evidence="1 4">Belongs to the inositol phosphokinase (IPK) family.</text>
</comment>
<evidence type="ECO:0000313" key="6">
    <source>
        <dbReference type="EMBL" id="KAK8059127.1"/>
    </source>
</evidence>
<feature type="region of interest" description="Disordered" evidence="5">
    <location>
        <begin position="1"/>
        <end position="27"/>
    </location>
</feature>
<evidence type="ECO:0000313" key="7">
    <source>
        <dbReference type="Proteomes" id="UP001446871"/>
    </source>
</evidence>
<dbReference type="PANTHER" id="PTHR12400:SF103">
    <property type="entry name" value="INOSITOL POLYPHOSPHATE MULTIKINASE"/>
    <property type="match status" value="1"/>
</dbReference>
<accession>A0ABR1UJP2</accession>
<dbReference type="Pfam" id="PF03770">
    <property type="entry name" value="IPK"/>
    <property type="match status" value="1"/>
</dbReference>
<name>A0ABR1UJP2_9PEZI</name>
<evidence type="ECO:0000256" key="4">
    <source>
        <dbReference type="RuleBase" id="RU363090"/>
    </source>
</evidence>
<gene>
    <name evidence="6" type="ORF">PG996_009057</name>
</gene>
<evidence type="ECO:0000256" key="5">
    <source>
        <dbReference type="SAM" id="MobiDB-lite"/>
    </source>
</evidence>
<evidence type="ECO:0000256" key="3">
    <source>
        <dbReference type="ARBA" id="ARBA00022777"/>
    </source>
</evidence>
<reference evidence="6 7" key="1">
    <citation type="submission" date="2023-01" db="EMBL/GenBank/DDBJ databases">
        <title>Analysis of 21 Apiospora genomes using comparative genomics revels a genus with tremendous synthesis potential of carbohydrate active enzymes and secondary metabolites.</title>
        <authorList>
            <person name="Sorensen T."/>
        </authorList>
    </citation>
    <scope>NUCLEOTIDE SEQUENCE [LARGE SCALE GENOMIC DNA]</scope>
    <source>
        <strain evidence="6 7">CBS 83171</strain>
    </source>
</reference>